<protein>
    <submittedName>
        <fullName evidence="2">Uncharacterized protein</fullName>
    </submittedName>
</protein>
<dbReference type="AlphaFoldDB" id="A0A8H7BSF0"/>
<name>A0A8H7BSF0_9FUNG</name>
<comment type="caution">
    <text evidence="2">The sequence shown here is derived from an EMBL/GenBank/DDBJ whole genome shotgun (WGS) entry which is preliminary data.</text>
</comment>
<dbReference type="Proteomes" id="UP000605846">
    <property type="component" value="Unassembled WGS sequence"/>
</dbReference>
<dbReference type="OrthoDB" id="203796at2759"/>
<proteinExistence type="predicted"/>
<feature type="compositionally biased region" description="Polar residues" evidence="1">
    <location>
        <begin position="34"/>
        <end position="53"/>
    </location>
</feature>
<evidence type="ECO:0000313" key="2">
    <source>
        <dbReference type="EMBL" id="KAF7731609.1"/>
    </source>
</evidence>
<accession>A0A8H7BSF0</accession>
<evidence type="ECO:0000313" key="3">
    <source>
        <dbReference type="Proteomes" id="UP000605846"/>
    </source>
</evidence>
<reference evidence="2" key="1">
    <citation type="submission" date="2020-01" db="EMBL/GenBank/DDBJ databases">
        <title>Genome Sequencing of Three Apophysomyces-Like Fungal Strains Confirms a Novel Fungal Genus in the Mucoromycota with divergent Burkholderia-like Endosymbiotic Bacteria.</title>
        <authorList>
            <person name="Stajich J.E."/>
            <person name="Macias A.M."/>
            <person name="Carter-House D."/>
            <person name="Lovett B."/>
            <person name="Kasson L.R."/>
            <person name="Berry K."/>
            <person name="Grigoriev I."/>
            <person name="Chang Y."/>
            <person name="Spatafora J."/>
            <person name="Kasson M.T."/>
        </authorList>
    </citation>
    <scope>NUCLEOTIDE SEQUENCE</scope>
    <source>
        <strain evidence="2">NRRL A-21654</strain>
    </source>
</reference>
<feature type="compositionally biased region" description="Polar residues" evidence="1">
    <location>
        <begin position="7"/>
        <end position="17"/>
    </location>
</feature>
<dbReference type="EMBL" id="JABAYA010000009">
    <property type="protein sequence ID" value="KAF7731609.1"/>
    <property type="molecule type" value="Genomic_DNA"/>
</dbReference>
<organism evidence="2 3">
    <name type="scientific">Apophysomyces ossiformis</name>
    <dbReference type="NCBI Taxonomy" id="679940"/>
    <lineage>
        <taxon>Eukaryota</taxon>
        <taxon>Fungi</taxon>
        <taxon>Fungi incertae sedis</taxon>
        <taxon>Mucoromycota</taxon>
        <taxon>Mucoromycotina</taxon>
        <taxon>Mucoromycetes</taxon>
        <taxon>Mucorales</taxon>
        <taxon>Mucorineae</taxon>
        <taxon>Mucoraceae</taxon>
        <taxon>Apophysomyces</taxon>
    </lineage>
</organism>
<evidence type="ECO:0000256" key="1">
    <source>
        <dbReference type="SAM" id="MobiDB-lite"/>
    </source>
</evidence>
<gene>
    <name evidence="2" type="ORF">EC973_009373</name>
</gene>
<sequence length="254" mass="28365">MSKASLLEQNPTNTSDTSLDHSAGPPAYEEAIHLSQSRSHGVETSGSISQLLPNETDEPSYHQDESTQPLLQVVVDDRSGRAHSSPSNVSAQPMACTANSNNSISEPQRMHEEAIALQKTLQELNTPPRMKIKVRGYHVARFYKSRVTNDSDGNIVIEESNPRTSQVDDFCYEIDCSQYISRECQGIHGQPNTKTGYTQTANEVCAEYVQKKSLLKELHLNKKVEWNYSELTQGKCFPSPSFFQSRILRETGLS</sequence>
<keyword evidence="3" id="KW-1185">Reference proteome</keyword>
<feature type="region of interest" description="Disordered" evidence="1">
    <location>
        <begin position="1"/>
        <end position="67"/>
    </location>
</feature>